<proteinExistence type="predicted"/>
<dbReference type="Gene3D" id="3.10.620.30">
    <property type="match status" value="1"/>
</dbReference>
<dbReference type="SMART" id="SM00460">
    <property type="entry name" value="TGc"/>
    <property type="match status" value="1"/>
</dbReference>
<evidence type="ECO:0000313" key="3">
    <source>
        <dbReference type="Proteomes" id="UP001595805"/>
    </source>
</evidence>
<evidence type="ECO:0000313" key="2">
    <source>
        <dbReference type="EMBL" id="MFC3880500.1"/>
    </source>
</evidence>
<dbReference type="SUPFAM" id="SSF54001">
    <property type="entry name" value="Cysteine proteinases"/>
    <property type="match status" value="1"/>
</dbReference>
<dbReference type="Pfam" id="PF01841">
    <property type="entry name" value="Transglut_core"/>
    <property type="match status" value="1"/>
</dbReference>
<gene>
    <name evidence="2" type="ORF">ACFOSV_09950</name>
</gene>
<organism evidence="2 3">
    <name type="scientific">Algoriphagus namhaensis</name>
    <dbReference type="NCBI Taxonomy" id="915353"/>
    <lineage>
        <taxon>Bacteria</taxon>
        <taxon>Pseudomonadati</taxon>
        <taxon>Bacteroidota</taxon>
        <taxon>Cytophagia</taxon>
        <taxon>Cytophagales</taxon>
        <taxon>Cyclobacteriaceae</taxon>
        <taxon>Algoriphagus</taxon>
    </lineage>
</organism>
<dbReference type="EMBL" id="JBHRZS010000007">
    <property type="protein sequence ID" value="MFC3880500.1"/>
    <property type="molecule type" value="Genomic_DNA"/>
</dbReference>
<sequence length="286" mass="32300">MKLAIQHLTRYTYGGPVVLGMHKLFLVPQYRSFQKVLKRDLIISPIPQGKAVRTDMVGNSFDLVWFDQPCSELEIRSDLLISCQEFNPFAFIIDPEFILTYDQNSSGLFSYSDETVELISAYVHSEIGDNGKQIAKEFFSKASDLLSFLVDLTSYVHTDWEHLIREEENLWTAEKTFKSKTGSCRDLAWMQMNLLGTLGLASRFVSGYAFNPELSTGHELHAWLEVYLPGAGWVGMDPSLGLLTDHSYVPLAFHPRPENTLPVQGKYGGQTDSKLFTEVSIQKVGD</sequence>
<dbReference type="InterPro" id="IPR038765">
    <property type="entry name" value="Papain-like_cys_pep_sf"/>
</dbReference>
<dbReference type="InterPro" id="IPR002931">
    <property type="entry name" value="Transglutaminase-like"/>
</dbReference>
<dbReference type="RefSeq" id="WP_377905858.1">
    <property type="nucleotide sequence ID" value="NZ_JBHRZS010000007.1"/>
</dbReference>
<dbReference type="PANTHER" id="PTHR33490">
    <property type="entry name" value="BLR5614 PROTEIN-RELATED"/>
    <property type="match status" value="1"/>
</dbReference>
<reference evidence="3" key="1">
    <citation type="journal article" date="2019" name="Int. J. Syst. Evol. Microbiol.">
        <title>The Global Catalogue of Microorganisms (GCM) 10K type strain sequencing project: providing services to taxonomists for standard genome sequencing and annotation.</title>
        <authorList>
            <consortium name="The Broad Institute Genomics Platform"/>
            <consortium name="The Broad Institute Genome Sequencing Center for Infectious Disease"/>
            <person name="Wu L."/>
            <person name="Ma J."/>
        </authorList>
    </citation>
    <scope>NUCLEOTIDE SEQUENCE [LARGE SCALE GENOMIC DNA]</scope>
    <source>
        <strain evidence="3">CCUG 60523</strain>
    </source>
</reference>
<dbReference type="InterPro" id="IPR013589">
    <property type="entry name" value="Bac_transglu_N"/>
</dbReference>
<dbReference type="Pfam" id="PF08379">
    <property type="entry name" value="Bact_transglu_N"/>
    <property type="match status" value="1"/>
</dbReference>
<comment type="caution">
    <text evidence="2">The sequence shown here is derived from an EMBL/GenBank/DDBJ whole genome shotgun (WGS) entry which is preliminary data.</text>
</comment>
<dbReference type="Proteomes" id="UP001595805">
    <property type="component" value="Unassembled WGS sequence"/>
</dbReference>
<dbReference type="PANTHER" id="PTHR33490:SF1">
    <property type="entry name" value="SLL1233 PROTEIN"/>
    <property type="match status" value="1"/>
</dbReference>
<keyword evidence="3" id="KW-1185">Reference proteome</keyword>
<protein>
    <submittedName>
        <fullName evidence="2">Transglutaminase N-terminal domain-containing protein</fullName>
    </submittedName>
</protein>
<feature type="domain" description="Transglutaminase-like" evidence="1">
    <location>
        <begin position="176"/>
        <end position="240"/>
    </location>
</feature>
<accession>A0ABV8AU47</accession>
<name>A0ABV8AU47_9BACT</name>
<evidence type="ECO:0000259" key="1">
    <source>
        <dbReference type="SMART" id="SM00460"/>
    </source>
</evidence>